<dbReference type="Proteomes" id="UP000196258">
    <property type="component" value="Unassembled WGS sequence"/>
</dbReference>
<accession>A0A1Y4QKL7</accession>
<evidence type="ECO:0008006" key="5">
    <source>
        <dbReference type="Google" id="ProtNLM"/>
    </source>
</evidence>
<dbReference type="GO" id="GO:0008374">
    <property type="term" value="F:O-acyltransferase activity"/>
    <property type="evidence" value="ECO:0007669"/>
    <property type="project" value="TreeGrafter"/>
</dbReference>
<evidence type="ECO:0000313" key="4">
    <source>
        <dbReference type="Proteomes" id="UP000196258"/>
    </source>
</evidence>
<organism evidence="3 4">
    <name type="scientific">Thomasclavelia spiroformis</name>
    <dbReference type="NCBI Taxonomy" id="29348"/>
    <lineage>
        <taxon>Bacteria</taxon>
        <taxon>Bacillati</taxon>
        <taxon>Bacillota</taxon>
        <taxon>Erysipelotrichia</taxon>
        <taxon>Erysipelotrichales</taxon>
        <taxon>Coprobacillaceae</taxon>
        <taxon>Thomasclavelia</taxon>
    </lineage>
</organism>
<dbReference type="PANTHER" id="PTHR23416:SF23">
    <property type="entry name" value="ACETYLTRANSFERASE C18B11.09C-RELATED"/>
    <property type="match status" value="1"/>
</dbReference>
<evidence type="ECO:0000313" key="3">
    <source>
        <dbReference type="EMBL" id="OUQ04813.1"/>
    </source>
</evidence>
<proteinExistence type="inferred from homology"/>
<evidence type="ECO:0000256" key="1">
    <source>
        <dbReference type="ARBA" id="ARBA00007274"/>
    </source>
</evidence>
<dbReference type="SUPFAM" id="SSF51161">
    <property type="entry name" value="Trimeric LpxA-like enzymes"/>
    <property type="match status" value="1"/>
</dbReference>
<evidence type="ECO:0000256" key="2">
    <source>
        <dbReference type="ARBA" id="ARBA00022679"/>
    </source>
</evidence>
<dbReference type="EMBL" id="NFLB01000009">
    <property type="protein sequence ID" value="OUQ04813.1"/>
    <property type="molecule type" value="Genomic_DNA"/>
</dbReference>
<gene>
    <name evidence="3" type="ORF">B5E91_09030</name>
</gene>
<dbReference type="Gene3D" id="2.160.10.10">
    <property type="entry name" value="Hexapeptide repeat proteins"/>
    <property type="match status" value="1"/>
</dbReference>
<dbReference type="InterPro" id="IPR011004">
    <property type="entry name" value="Trimer_LpxA-like_sf"/>
</dbReference>
<reference evidence="4" key="1">
    <citation type="submission" date="2017-04" db="EMBL/GenBank/DDBJ databases">
        <title>Function of individual gut microbiota members based on whole genome sequencing of pure cultures obtained from chicken caecum.</title>
        <authorList>
            <person name="Medvecky M."/>
            <person name="Cejkova D."/>
            <person name="Polansky O."/>
            <person name="Karasova D."/>
            <person name="Kubasova T."/>
            <person name="Cizek A."/>
            <person name="Rychlik I."/>
        </authorList>
    </citation>
    <scope>NUCLEOTIDE SEQUENCE [LARGE SCALE GENOMIC DNA]</scope>
    <source>
        <strain evidence="4">An149</strain>
    </source>
</reference>
<dbReference type="Pfam" id="PF00132">
    <property type="entry name" value="Hexapep"/>
    <property type="match status" value="2"/>
</dbReference>
<dbReference type="InterPro" id="IPR001451">
    <property type="entry name" value="Hexapep"/>
</dbReference>
<comment type="similarity">
    <text evidence="1">Belongs to the transferase hexapeptide repeat family.</text>
</comment>
<protein>
    <recommendedName>
        <fullName evidence="5">Acyltransferase</fullName>
    </recommendedName>
</protein>
<dbReference type="InterPro" id="IPR051159">
    <property type="entry name" value="Hexapeptide_acetyltransf"/>
</dbReference>
<dbReference type="AlphaFoldDB" id="A0A1Y4QKL7"/>
<dbReference type="RefSeq" id="WP_087256960.1">
    <property type="nucleotide sequence ID" value="NZ_NFLB01000009.1"/>
</dbReference>
<dbReference type="PANTHER" id="PTHR23416">
    <property type="entry name" value="SIALIC ACID SYNTHASE-RELATED"/>
    <property type="match status" value="1"/>
</dbReference>
<comment type="caution">
    <text evidence="3">The sequence shown here is derived from an EMBL/GenBank/DDBJ whole genome shotgun (WGS) entry which is preliminary data.</text>
</comment>
<sequence>MKNIITKLYNKVRIIILRLKYDIGKKYTLSGVVFWDCDQNSIKIGNSVNILRNTEICSKSNFPVIIGSNVFVNQRCLIRPNVIIENNVSIGPNVSLMSDSHEIGSSEKRAGKQSFKQIKIGEGVWIGASSTILGGIEIGNGAVIAAGSVVTKSCESNCLYAGVPAKKITILR</sequence>
<name>A0A1Y4QKL7_9FIRM</name>
<keyword evidence="2" id="KW-0808">Transferase</keyword>